<name>A0A212LRK3_9FIRM</name>
<comment type="similarity">
    <text evidence="1">Belongs to the asp23 family.</text>
</comment>
<organism evidence="2">
    <name type="scientific">uncultured Sporomusa sp</name>
    <dbReference type="NCBI Taxonomy" id="307249"/>
    <lineage>
        <taxon>Bacteria</taxon>
        <taxon>Bacillati</taxon>
        <taxon>Bacillota</taxon>
        <taxon>Negativicutes</taxon>
        <taxon>Selenomonadales</taxon>
        <taxon>Sporomusaceae</taxon>
        <taxon>Sporomusa</taxon>
        <taxon>environmental samples</taxon>
    </lineage>
</organism>
<proteinExistence type="inferred from homology"/>
<evidence type="ECO:0000256" key="1">
    <source>
        <dbReference type="ARBA" id="ARBA00005721"/>
    </source>
</evidence>
<dbReference type="PANTHER" id="PTHR34297">
    <property type="entry name" value="HYPOTHETICAL CYTOSOLIC PROTEIN-RELATED"/>
    <property type="match status" value="1"/>
</dbReference>
<gene>
    <name evidence="2" type="ORF">KL86SPO_30315</name>
</gene>
<protein>
    <recommendedName>
        <fullName evidence="3">Alkaline shock protein 23</fullName>
    </recommendedName>
</protein>
<dbReference type="PANTHER" id="PTHR34297:SF2">
    <property type="entry name" value="ASP23_GLS24 FAMILY ENVELOPE STRESS RESPONSE PROTEIN"/>
    <property type="match status" value="1"/>
</dbReference>
<dbReference type="RefSeq" id="WP_075755596.1">
    <property type="nucleotide sequence ID" value="NZ_LT608335.1"/>
</dbReference>
<evidence type="ECO:0000313" key="2">
    <source>
        <dbReference type="EMBL" id="SCM80137.1"/>
    </source>
</evidence>
<dbReference type="EMBL" id="FMJE01000003">
    <property type="protein sequence ID" value="SCM80137.1"/>
    <property type="molecule type" value="Genomic_DNA"/>
</dbReference>
<evidence type="ECO:0008006" key="3">
    <source>
        <dbReference type="Google" id="ProtNLM"/>
    </source>
</evidence>
<reference evidence="2" key="1">
    <citation type="submission" date="2016-08" db="EMBL/GenBank/DDBJ databases">
        <authorList>
            <person name="Seilhamer J.J."/>
        </authorList>
    </citation>
    <scope>NUCLEOTIDE SEQUENCE</scope>
    <source>
        <strain evidence="2">86</strain>
    </source>
</reference>
<dbReference type="InterPro" id="IPR005531">
    <property type="entry name" value="Asp23"/>
</dbReference>
<accession>A0A212LRK3</accession>
<sequence>MDNRQERTEQTDVGSIRIADEVVGIIAGLAATEVPGVAGMSAGLVGGIAEMLGKKNLSKGVKVEVGEKEAAVDLYIIVEYGVRIPDVALRVQENVKRGIESMTGLDVVEVNIHVQGVGFAQDVKEDDIRVR</sequence>
<dbReference type="AlphaFoldDB" id="A0A212LRK3"/>
<dbReference type="Pfam" id="PF03780">
    <property type="entry name" value="Asp23"/>
    <property type="match status" value="1"/>
</dbReference>